<evidence type="ECO:0000313" key="1">
    <source>
        <dbReference type="EMBL" id="AQT25234.1"/>
    </source>
</evidence>
<evidence type="ECO:0000313" key="2">
    <source>
        <dbReference type="Proteomes" id="UP000222417"/>
    </source>
</evidence>
<sequence length="262" mass="28542">MSTIKLAWNEETTNALRAKAESFGGDVITQEQVAQIAIELGNEFSDEKATRAATARSVGSKLRKEGFAVQRADEVEKASAWSEDETAELEAFLKAYEGEKTYAEIAAAVCGGKFTRAQVQGKVLHLEMTDKVKLTPKAAAVRKFSPEEENKIVNLVEADAFLEDIADALDRTSRQIHGKCLSLLRENRIAKLPEQKVHKESARADALAGLDVASMTIAEIAEATGKNEKGVKSMLTRRGVDCKDYKGAAKRAKLDEKAAKAE</sequence>
<protein>
    <recommendedName>
        <fullName evidence="3">D5 protein</fullName>
    </recommendedName>
</protein>
<reference evidence="1 2" key="1">
    <citation type="submission" date="2016-12" db="EMBL/GenBank/DDBJ databases">
        <title>Providencia rettgeri phage vB-PreS_PR1 - a deep-branching member of the T5-like siphoviruses.</title>
        <authorList>
            <person name="Oliveira H."/>
            <person name="Pinto G."/>
            <person name="Hendrix H."/>
            <person name="Noben J.-P."/>
            <person name="Gawor J."/>
            <person name="Lobocka M."/>
            <person name="Lavigne R."/>
            <person name="Azeredo J."/>
        </authorList>
    </citation>
    <scope>NUCLEOTIDE SEQUENCE [LARGE SCALE GENOMIC DNA]</scope>
</reference>
<accession>A0A1S6KUZ5</accession>
<gene>
    <name evidence="1" type="ORF">PR1_118</name>
</gene>
<evidence type="ECO:0008006" key="3">
    <source>
        <dbReference type="Google" id="ProtNLM"/>
    </source>
</evidence>
<organism evidence="1 2">
    <name type="scientific">Providencia phage vB_PreS_PR1</name>
    <dbReference type="NCBI Taxonomy" id="1931407"/>
    <lineage>
        <taxon>Viruses</taxon>
        <taxon>Duplodnaviria</taxon>
        <taxon>Heunggongvirae</taxon>
        <taxon>Uroviricota</taxon>
        <taxon>Caudoviricetes</taxon>
        <taxon>Demerecviridae</taxon>
        <taxon>Priunavirus</taxon>
        <taxon>Priunavirus PR1</taxon>
    </lineage>
</organism>
<keyword evidence="2" id="KW-1185">Reference proteome</keyword>
<name>A0A1S6KUZ5_9CAUD</name>
<dbReference type="OrthoDB" id="10069at10239"/>
<proteinExistence type="predicted"/>
<dbReference type="Proteomes" id="UP000222417">
    <property type="component" value="Segment"/>
</dbReference>
<dbReference type="EMBL" id="KY363465">
    <property type="protein sequence ID" value="AQT25234.1"/>
    <property type="molecule type" value="Genomic_DNA"/>
</dbReference>